<dbReference type="EMBL" id="RHHR01000002">
    <property type="protein sequence ID" value="RNB77100.1"/>
    <property type="molecule type" value="Genomic_DNA"/>
</dbReference>
<accession>A0A3M8CMY6</accession>
<protein>
    <submittedName>
        <fullName evidence="1">SLAP domain-containing protein</fullName>
    </submittedName>
</protein>
<proteinExistence type="predicted"/>
<dbReference type="InterPro" id="IPR030910">
    <property type="entry name" value="SLAP_dom"/>
</dbReference>
<dbReference type="RefSeq" id="WP_122907140.1">
    <property type="nucleotide sequence ID" value="NZ_CBCSBE010000018.1"/>
</dbReference>
<name>A0A3M8CMY6_9BACL</name>
<comment type="caution">
    <text evidence="1">The sequence shown here is derived from an EMBL/GenBank/DDBJ whole genome shotgun (WGS) entry which is preliminary data.</text>
</comment>
<keyword evidence="2" id="KW-1185">Reference proteome</keyword>
<organism evidence="1 2">
    <name type="scientific">Brevibacillus invocatus</name>
    <dbReference type="NCBI Taxonomy" id="173959"/>
    <lineage>
        <taxon>Bacteria</taxon>
        <taxon>Bacillati</taxon>
        <taxon>Bacillota</taxon>
        <taxon>Bacilli</taxon>
        <taxon>Bacillales</taxon>
        <taxon>Paenibacillaceae</taxon>
        <taxon>Brevibacillus</taxon>
    </lineage>
</organism>
<evidence type="ECO:0000313" key="2">
    <source>
        <dbReference type="Proteomes" id="UP000282028"/>
    </source>
</evidence>
<sequence>MFSFFKNWLSKDQGDSRSIEDLKKDIQEESAVDVEELRNTEAEFEAADEKPASSPSNMIRTDLSLHPNWEKQLDSEKKYTLRFLQAELPEMRRGMISVTGFSMVPQKNGMTVALFFRNATDRPVRIKNIRLAIYLDDKPFARMPVNLEEMGAIPPHTSRPWEVLFPEETYLHENYSFTRWKVVMKAGNSTHVWPTTLELDPEMERRMTTRQKDRLEAMVHTLPPIPVNSIEITGFDIGRTKEDQLVVALLFRNGLEMVYDPDELQIAITDEDHDLVAQGKLNASKIKVKPGNSRPWLIVFPPNAVKKRDANLHRWHVHVRE</sequence>
<dbReference type="AlphaFoldDB" id="A0A3M8CMY6"/>
<dbReference type="NCBIfam" id="TIGR04398">
    <property type="entry name" value="SLAP_DUP"/>
    <property type="match status" value="2"/>
</dbReference>
<reference evidence="1 2" key="1">
    <citation type="submission" date="2018-10" db="EMBL/GenBank/DDBJ databases">
        <title>Phylogenomics of Brevibacillus.</title>
        <authorList>
            <person name="Dunlap C."/>
        </authorList>
    </citation>
    <scope>NUCLEOTIDE SEQUENCE [LARGE SCALE GENOMIC DNA]</scope>
    <source>
        <strain evidence="1 2">JCM 12215</strain>
    </source>
</reference>
<evidence type="ECO:0000313" key="1">
    <source>
        <dbReference type="EMBL" id="RNB77100.1"/>
    </source>
</evidence>
<dbReference type="OrthoDB" id="1907642at2"/>
<dbReference type="Proteomes" id="UP000282028">
    <property type="component" value="Unassembled WGS sequence"/>
</dbReference>
<gene>
    <name evidence="1" type="ORF">EDM52_00815</name>
</gene>